<name>A0A8H7QDI4_9FUNG</name>
<evidence type="ECO:0000313" key="4">
    <source>
        <dbReference type="Proteomes" id="UP000650833"/>
    </source>
</evidence>
<dbReference type="InterPro" id="IPR000300">
    <property type="entry name" value="IPPc"/>
</dbReference>
<keyword evidence="4" id="KW-1185">Reference proteome</keyword>
<feature type="domain" description="Inositol polyphosphate-related phosphatase" evidence="2">
    <location>
        <begin position="512"/>
        <end position="862"/>
    </location>
</feature>
<evidence type="ECO:0000256" key="1">
    <source>
        <dbReference type="SAM" id="MobiDB-lite"/>
    </source>
</evidence>
<proteinExistence type="predicted"/>
<feature type="region of interest" description="Disordered" evidence="1">
    <location>
        <begin position="278"/>
        <end position="324"/>
    </location>
</feature>
<dbReference type="PANTHER" id="PTHR11200">
    <property type="entry name" value="INOSITOL 5-PHOSPHATASE"/>
    <property type="match status" value="1"/>
</dbReference>
<dbReference type="GO" id="GO:0046856">
    <property type="term" value="P:phosphatidylinositol dephosphorylation"/>
    <property type="evidence" value="ECO:0007669"/>
    <property type="project" value="InterPro"/>
</dbReference>
<dbReference type="Pfam" id="PF22669">
    <property type="entry name" value="Exo_endo_phos2"/>
    <property type="match status" value="1"/>
</dbReference>
<evidence type="ECO:0000313" key="3">
    <source>
        <dbReference type="EMBL" id="KAG2190503.1"/>
    </source>
</evidence>
<evidence type="ECO:0000259" key="2">
    <source>
        <dbReference type="SMART" id="SM00128"/>
    </source>
</evidence>
<dbReference type="InterPro" id="IPR036691">
    <property type="entry name" value="Endo/exonu/phosph_ase_sf"/>
</dbReference>
<gene>
    <name evidence="3" type="ORF">INT46_007893</name>
</gene>
<dbReference type="SUPFAM" id="SSF50978">
    <property type="entry name" value="WD40 repeat-like"/>
    <property type="match status" value="1"/>
</dbReference>
<dbReference type="EMBL" id="JAEPRC010000955">
    <property type="protein sequence ID" value="KAG2190503.1"/>
    <property type="molecule type" value="Genomic_DNA"/>
</dbReference>
<dbReference type="GO" id="GO:0004439">
    <property type="term" value="F:phosphatidylinositol-4,5-bisphosphate 5-phosphatase activity"/>
    <property type="evidence" value="ECO:0007669"/>
    <property type="project" value="TreeGrafter"/>
</dbReference>
<organism evidence="3 4">
    <name type="scientific">Mucor plumbeus</name>
    <dbReference type="NCBI Taxonomy" id="97098"/>
    <lineage>
        <taxon>Eukaryota</taxon>
        <taxon>Fungi</taxon>
        <taxon>Fungi incertae sedis</taxon>
        <taxon>Mucoromycota</taxon>
        <taxon>Mucoromycotina</taxon>
        <taxon>Mucoromycetes</taxon>
        <taxon>Mucorales</taxon>
        <taxon>Mucorineae</taxon>
        <taxon>Mucoraceae</taxon>
        <taxon>Mucor</taxon>
    </lineage>
</organism>
<comment type="caution">
    <text evidence="3">The sequence shown here is derived from an EMBL/GenBank/DDBJ whole genome shotgun (WGS) entry which is preliminary data.</text>
</comment>
<dbReference type="Gene3D" id="2.130.10.10">
    <property type="entry name" value="YVTN repeat-like/Quinoprotein amine dehydrogenase"/>
    <property type="match status" value="1"/>
</dbReference>
<dbReference type="Gene3D" id="3.60.10.10">
    <property type="entry name" value="Endonuclease/exonuclease/phosphatase"/>
    <property type="match status" value="1"/>
</dbReference>
<dbReference type="InterPro" id="IPR046985">
    <property type="entry name" value="IP5"/>
</dbReference>
<accession>A0A8H7QDI4</accession>
<dbReference type="InterPro" id="IPR036322">
    <property type="entry name" value="WD40_repeat_dom_sf"/>
</dbReference>
<dbReference type="Proteomes" id="UP000650833">
    <property type="component" value="Unassembled WGS sequence"/>
</dbReference>
<dbReference type="AlphaFoldDB" id="A0A8H7QDI4"/>
<dbReference type="PANTHER" id="PTHR11200:SF240">
    <property type="entry name" value="INOSITOL POLYPHOSPHATE 5-PHOSPHATASE C9G1.10C-RELATED"/>
    <property type="match status" value="1"/>
</dbReference>
<reference evidence="3" key="1">
    <citation type="submission" date="2020-12" db="EMBL/GenBank/DDBJ databases">
        <title>Metabolic potential, ecology and presence of endohyphal bacteria is reflected in genomic diversity of Mucoromycotina.</title>
        <authorList>
            <person name="Muszewska A."/>
            <person name="Okrasinska A."/>
            <person name="Steczkiewicz K."/>
            <person name="Drgas O."/>
            <person name="Orlowska M."/>
            <person name="Perlinska-Lenart U."/>
            <person name="Aleksandrzak-Piekarczyk T."/>
            <person name="Szatraj K."/>
            <person name="Zielenkiewicz U."/>
            <person name="Pilsyk S."/>
            <person name="Malc E."/>
            <person name="Mieczkowski P."/>
            <person name="Kruszewska J.S."/>
            <person name="Biernat P."/>
            <person name="Pawlowska J."/>
        </authorList>
    </citation>
    <scope>NUCLEOTIDE SEQUENCE</scope>
    <source>
        <strain evidence="3">CBS 226.32</strain>
    </source>
</reference>
<protein>
    <recommendedName>
        <fullName evidence="2">Inositol polyphosphate-related phosphatase domain-containing protein</fullName>
    </recommendedName>
</protein>
<dbReference type="SMART" id="SM00128">
    <property type="entry name" value="IPPc"/>
    <property type="match status" value="1"/>
</dbReference>
<dbReference type="SUPFAM" id="SSF56219">
    <property type="entry name" value="DNase I-like"/>
    <property type="match status" value="1"/>
</dbReference>
<dbReference type="InterPro" id="IPR015943">
    <property type="entry name" value="WD40/YVTN_repeat-like_dom_sf"/>
</dbReference>
<dbReference type="OrthoDB" id="2248459at2759"/>
<feature type="compositionally biased region" description="Low complexity" evidence="1">
    <location>
        <begin position="278"/>
        <end position="314"/>
    </location>
</feature>
<sequence>MNDIEQDWTGSFKQKCTSVPAAIITTNPLLEISDTSRSTKLNLPRSSSLDKLYYYSNNKKNDTLKSLFPPSGYDDTDSDEDDYEAQNVQLLRSFTVGSKDIIHHREMWKFSASTNPNVMHPDTTHASKKPPVFGHEIRISNGLGTIHAITTRGPIIVIGTSHYNIKSYNIRNASETLFNSSLPIPCPQETTSTDIIRSICFSPAMHPNDDNQIVWAGTENGSILAMNVQSNEIIVKRMATHSQPITFMLRNRNTELWTMDDGGTLNIWSILKITAGNSNSSSNSNNNSSSSSSSSSSGSRSSSSSSSSSSNSSSAINLSETTPERFQVTTNAKTTILSPTKSNILWLSSGRSIDRFDRSILVPVIKIPTELGDITKLFTIPFHHNQIFAVHVDGQISAWDETTFENCLCFTVSIDKLTAVLPVGTFYLWAGFSNGMAAIYDTRTEPWIVVKIWKAHKNAITKFTVDEFSVFETMPVISVDSVGHIAIWDGLLADHWIEEQIVTHLSDYCSFSPLETLICSWNMDAIKPDALTESDVKKVHEWLNGMSNPDIIMVGIQEIVDLSSKTLTAKSFLSLSKKIETIEEADELLTHRYMLWHDYLMSIIDNNFGKNTYKIIKTDQMVGLFSCIFVKESIKNRIHQCDSNVVKTGFRLMNKSLHGNKGGIATRLVIDDSSICFINCHLAAGQSNVLTRNVDVDGILHSARFPPLALTENKQQAAFKLDSNGTNILDHEVCFLSGDLNYRIGIKRDQVLALLAEGNNKFEAWETLQQEDQLKKQLALNPMFRMFGFKEPPILFDPTYKYDRGTDFYDRSEKKRAPAWCDRILHRGPASMSNAFYRRHELKASDHRPISAGFTIHAKTVCQDKLDQVKARIELEWQQTVLKYLHDNKIRYVTHYDLCDEKEAMGRLEKVDWDVERVVMDLYRDKGCYYV</sequence>